<keyword evidence="2" id="KW-1185">Reference proteome</keyword>
<dbReference type="Proteomes" id="UP001139089">
    <property type="component" value="Unassembled WGS sequence"/>
</dbReference>
<dbReference type="RefSeq" id="WP_231813082.1">
    <property type="nucleotide sequence ID" value="NZ_JAJOZR010000004.1"/>
</dbReference>
<evidence type="ECO:0000313" key="1">
    <source>
        <dbReference type="EMBL" id="MCD7108804.1"/>
    </source>
</evidence>
<reference evidence="1" key="1">
    <citation type="submission" date="2021-12" db="EMBL/GenBank/DDBJ databases">
        <authorList>
            <person name="Li Y."/>
        </authorList>
    </citation>
    <scope>NUCLEOTIDE SEQUENCE</scope>
    <source>
        <strain evidence="1">DKSPLA3</strain>
    </source>
</reference>
<evidence type="ECO:0008006" key="3">
    <source>
        <dbReference type="Google" id="ProtNLM"/>
    </source>
</evidence>
<protein>
    <recommendedName>
        <fullName evidence="3">HAD family hydrolase</fullName>
    </recommendedName>
</protein>
<comment type="caution">
    <text evidence="1">The sequence shown here is derived from an EMBL/GenBank/DDBJ whole genome shotgun (WGS) entry which is preliminary data.</text>
</comment>
<sequence length="221" mass="24735">MTSETFDPHAPLCFDHIALTDRPLIVCDIDEVVLEFVTPFQNFLRSGGRELLPRSFRLHGNIVQQDTGEPVPDAMVPVLLEEFFLTQDTWQTPASKVAETLADLSGEADIVFLTAMPPRHTEVRRRLLDRHGLSAYPLLATEAPKGPVVKRLHDARDVPVAFIDDILRNLESVREHAPDCLLIRLMANAEFLAMAPTPGNGIESADSWDAAARIIRQHFLR</sequence>
<organism evidence="1 2">
    <name type="scientific">Rhizobium quercicola</name>
    <dbReference type="NCBI Taxonomy" id="2901226"/>
    <lineage>
        <taxon>Bacteria</taxon>
        <taxon>Pseudomonadati</taxon>
        <taxon>Pseudomonadota</taxon>
        <taxon>Alphaproteobacteria</taxon>
        <taxon>Hyphomicrobiales</taxon>
        <taxon>Rhizobiaceae</taxon>
        <taxon>Rhizobium/Agrobacterium group</taxon>
        <taxon>Rhizobium</taxon>
    </lineage>
</organism>
<evidence type="ECO:0000313" key="2">
    <source>
        <dbReference type="Proteomes" id="UP001139089"/>
    </source>
</evidence>
<gene>
    <name evidence="1" type="ORF">LRX75_07080</name>
</gene>
<accession>A0A9X1T077</accession>
<dbReference type="EMBL" id="JAJOZR010000004">
    <property type="protein sequence ID" value="MCD7108804.1"/>
    <property type="molecule type" value="Genomic_DNA"/>
</dbReference>
<name>A0A9X1T077_9HYPH</name>
<proteinExistence type="predicted"/>
<dbReference type="AlphaFoldDB" id="A0A9X1T077"/>